<dbReference type="Proteomes" id="UP000526003">
    <property type="component" value="Unassembled WGS sequence"/>
</dbReference>
<dbReference type="EMBL" id="JACMYG010000056">
    <property type="protein sequence ID" value="MBC2693512.1"/>
    <property type="molecule type" value="Genomic_DNA"/>
</dbReference>
<evidence type="ECO:0000313" key="2">
    <source>
        <dbReference type="Proteomes" id="UP000526003"/>
    </source>
</evidence>
<keyword evidence="2" id="KW-1185">Reference proteome</keyword>
<sequence>MANFTSVMVQQDYRNLHGELIATVGAKGTIRSEDRGKLGIDFTDDTSGCFVAVDACGRKFHEIPCHNIKYLYS</sequence>
<gene>
    <name evidence="1" type="ORF">H7995_27415</name>
</gene>
<accession>A0A7X1GJA2</accession>
<comment type="caution">
    <text evidence="1">The sequence shown here is derived from an EMBL/GenBank/DDBJ whole genome shotgun (WGS) entry which is preliminary data.</text>
</comment>
<proteinExistence type="predicted"/>
<organism evidence="1 2">
    <name type="scientific">Pseudomonas kielensis</name>
    <dbReference type="NCBI Taxonomy" id="2762577"/>
    <lineage>
        <taxon>Bacteria</taxon>
        <taxon>Pseudomonadati</taxon>
        <taxon>Pseudomonadota</taxon>
        <taxon>Gammaproteobacteria</taxon>
        <taxon>Pseudomonadales</taxon>
        <taxon>Pseudomonadaceae</taxon>
        <taxon>Pseudomonas</taxon>
    </lineage>
</organism>
<evidence type="ECO:0000313" key="1">
    <source>
        <dbReference type="EMBL" id="MBC2693512.1"/>
    </source>
</evidence>
<protein>
    <submittedName>
        <fullName evidence="1">Uncharacterized protein</fullName>
    </submittedName>
</protein>
<dbReference type="RefSeq" id="WP_185819252.1">
    <property type="nucleotide sequence ID" value="NZ_JACMYG010000056.1"/>
</dbReference>
<dbReference type="AlphaFoldDB" id="A0A7X1GJA2"/>
<reference evidence="1 2" key="1">
    <citation type="submission" date="2020-08" db="EMBL/GenBank/DDBJ databases">
        <title>Pseudomonas sp. nov.</title>
        <authorList>
            <person name="Gieschler S."/>
            <person name="Fiedler G."/>
            <person name="Brinks E."/>
            <person name="Boehnlein C."/>
            <person name="Franz C.M.A.P."/>
            <person name="Kabisch J."/>
        </authorList>
    </citation>
    <scope>NUCLEOTIDE SEQUENCE [LARGE SCALE GENOMIC DNA]</scope>
    <source>
        <strain evidence="1 2">MBT-1</strain>
    </source>
</reference>
<name>A0A7X1GJA2_9PSED</name>